<dbReference type="SUPFAM" id="SSF52266">
    <property type="entry name" value="SGNH hydrolase"/>
    <property type="match status" value="1"/>
</dbReference>
<dbReference type="AlphaFoldDB" id="A0A4P6YHI7"/>
<feature type="domain" description="Sialate O-acetylesterase" evidence="4">
    <location>
        <begin position="105"/>
        <end position="210"/>
    </location>
</feature>
<dbReference type="KEGG" id="fnk:E1750_16460"/>
<dbReference type="Pfam" id="PF03629">
    <property type="entry name" value="SASA"/>
    <property type="match status" value="2"/>
</dbReference>
<dbReference type="InterPro" id="IPR005181">
    <property type="entry name" value="SASA"/>
</dbReference>
<dbReference type="RefSeq" id="WP_133277817.1">
    <property type="nucleotide sequence ID" value="NZ_CP037933.1"/>
</dbReference>
<evidence type="ECO:0000259" key="3">
    <source>
        <dbReference type="Pfam" id="PF02837"/>
    </source>
</evidence>
<dbReference type="PANTHER" id="PTHR22901">
    <property type="entry name" value="SIALATE O-ACETYLESTERASE"/>
    <property type="match status" value="1"/>
</dbReference>
<gene>
    <name evidence="5" type="ORF">E1750_16460</name>
</gene>
<evidence type="ECO:0000259" key="4">
    <source>
        <dbReference type="Pfam" id="PF03629"/>
    </source>
</evidence>
<dbReference type="InterPro" id="IPR036514">
    <property type="entry name" value="SGNH_hydro_sf"/>
</dbReference>
<dbReference type="EMBL" id="CP037933">
    <property type="protein sequence ID" value="QBN20317.1"/>
    <property type="molecule type" value="Genomic_DNA"/>
</dbReference>
<evidence type="ECO:0000313" key="6">
    <source>
        <dbReference type="Proteomes" id="UP000291124"/>
    </source>
</evidence>
<dbReference type="GO" id="GO:0004553">
    <property type="term" value="F:hydrolase activity, hydrolyzing O-glycosyl compounds"/>
    <property type="evidence" value="ECO:0007669"/>
    <property type="project" value="InterPro"/>
</dbReference>
<dbReference type="SUPFAM" id="SSF49785">
    <property type="entry name" value="Galactose-binding domain-like"/>
    <property type="match status" value="1"/>
</dbReference>
<dbReference type="GO" id="GO:0001681">
    <property type="term" value="F:sialate O-acetylesterase activity"/>
    <property type="evidence" value="ECO:0007669"/>
    <property type="project" value="InterPro"/>
</dbReference>
<keyword evidence="6" id="KW-1185">Reference proteome</keyword>
<dbReference type="GO" id="GO:0005975">
    <property type="term" value="P:carbohydrate metabolic process"/>
    <property type="evidence" value="ECO:0007669"/>
    <property type="project" value="InterPro"/>
</dbReference>
<dbReference type="Proteomes" id="UP000291124">
    <property type="component" value="Chromosome"/>
</dbReference>
<evidence type="ECO:0000313" key="5">
    <source>
        <dbReference type="EMBL" id="QBN20317.1"/>
    </source>
</evidence>
<organism evidence="5 6">
    <name type="scientific">Flavobacterium nackdongense</name>
    <dbReference type="NCBI Taxonomy" id="2547394"/>
    <lineage>
        <taxon>Bacteria</taxon>
        <taxon>Pseudomonadati</taxon>
        <taxon>Bacteroidota</taxon>
        <taxon>Flavobacteriia</taxon>
        <taxon>Flavobacteriales</taxon>
        <taxon>Flavobacteriaceae</taxon>
        <taxon>Flavobacterium</taxon>
    </lineage>
</organism>
<evidence type="ECO:0000256" key="2">
    <source>
        <dbReference type="ARBA" id="ARBA00022801"/>
    </source>
</evidence>
<proteinExistence type="inferred from homology"/>
<name>A0A4P6YHI7_9FLAO</name>
<protein>
    <submittedName>
        <fullName evidence="5">Sialate O-acetylesterase</fullName>
    </submittedName>
</protein>
<evidence type="ECO:0000256" key="1">
    <source>
        <dbReference type="ARBA" id="ARBA00007401"/>
    </source>
</evidence>
<sequence length="645" mass="71507">MKQLNKYFLVIVFVFIATAAFCQVRLPKLISDGMILQRDTKIKIWGWASANEKIAIDFMNKKHKIQANKQGLWELPLTNLKAGGPYVMKIAASNAIVINDILIGDVWLCSGQSNMAMTVGQCRELYETEIANSENKFIRNFEVPREYEFNTPRTDLSGGSWSAANPANVPKFSAAAYFFAKNIYAKYQIPIGMINSSYGGTPIHAWLSEEALKPFPESYNEIAALKNPEFVKSIENKDLELDKTWNAKLLQTDEGIASKGNWQSNATSIADWQEAKIPGLTNGTALEKANGVVWYKKEIEVTKQEASADAILKLGTMMGADSTYVNGIFVGSTKDQWSSRKYGVLPNTFVEGKNTITIRLVKKRGNGGFVEGLQYQLVTKGGALNLAGTWKYKIGAKMDALPNTVNLRWKPTSLYNAMIQPLKNYAVKGALWYQGEGNSGKPKEYVQLQTALIGELRTVFGNPNMPFLFVQLPNYQKVQPNPADSNWALLRESQLKTLAVPNTGMATTIDLGEWNDIHPHQKEPVGKRLALIAQNLVYGEAKVVCYGPKFESMLVEKGKIILSFATFGSAMQFKGEGTHTNFAIAGEDKKFVWAEAKIENGKIIVSSAAVPNPVAVRYAWADNPEGEKLFNTEGIPASPFRTDSW</sequence>
<comment type="similarity">
    <text evidence="1">Belongs to the glycosyl hydrolase 2 family.</text>
</comment>
<dbReference type="PANTHER" id="PTHR22901:SF0">
    <property type="entry name" value="SIALATE O-ACETYLESTERASE"/>
    <property type="match status" value="1"/>
</dbReference>
<dbReference type="OrthoDB" id="9816001at2"/>
<dbReference type="Pfam" id="PF02837">
    <property type="entry name" value="Glyco_hydro_2_N"/>
    <property type="match status" value="1"/>
</dbReference>
<reference evidence="6" key="1">
    <citation type="submission" date="2019-03" db="EMBL/GenBank/DDBJ databases">
        <title>Flavobacterium sp.</title>
        <authorList>
            <person name="Kim H."/>
        </authorList>
    </citation>
    <scope>NUCLEOTIDE SEQUENCE [LARGE SCALE GENOMIC DNA]</scope>
    <source>
        <strain evidence="6">GS13</strain>
    </source>
</reference>
<dbReference type="InterPro" id="IPR039329">
    <property type="entry name" value="SIAE"/>
</dbReference>
<accession>A0A4P6YHI7</accession>
<feature type="domain" description="Glycosyl hydrolases family 2 sugar binding" evidence="3">
    <location>
        <begin position="233"/>
        <end position="367"/>
    </location>
</feature>
<keyword evidence="2" id="KW-0378">Hydrolase</keyword>
<feature type="domain" description="Sialate O-acetylesterase" evidence="4">
    <location>
        <begin position="408"/>
        <end position="520"/>
    </location>
</feature>
<dbReference type="InterPro" id="IPR008979">
    <property type="entry name" value="Galactose-bd-like_sf"/>
</dbReference>
<dbReference type="Gene3D" id="3.40.50.1110">
    <property type="entry name" value="SGNH hydrolase"/>
    <property type="match status" value="2"/>
</dbReference>
<dbReference type="InterPro" id="IPR006104">
    <property type="entry name" value="Glyco_hydro_2_N"/>
</dbReference>